<keyword evidence="7 9" id="KW-1133">Transmembrane helix</keyword>
<evidence type="ECO:0000256" key="3">
    <source>
        <dbReference type="ARBA" id="ARBA00022670"/>
    </source>
</evidence>
<name>A0A1G1Y0H2_9BACT</name>
<gene>
    <name evidence="9" type="primary">lspA</name>
    <name evidence="12" type="ORF">A2729_00465</name>
</gene>
<evidence type="ECO:0000256" key="6">
    <source>
        <dbReference type="ARBA" id="ARBA00022801"/>
    </source>
</evidence>
<dbReference type="InterPro" id="IPR001872">
    <property type="entry name" value="Peptidase_A8"/>
</dbReference>
<dbReference type="PANTHER" id="PTHR33695:SF1">
    <property type="entry name" value="LIPOPROTEIN SIGNAL PEPTIDASE"/>
    <property type="match status" value="1"/>
</dbReference>
<evidence type="ECO:0000256" key="11">
    <source>
        <dbReference type="RuleBase" id="RU004181"/>
    </source>
</evidence>
<evidence type="ECO:0000256" key="5">
    <source>
        <dbReference type="ARBA" id="ARBA00022750"/>
    </source>
</evidence>
<feature type="active site" evidence="9">
    <location>
        <position position="129"/>
    </location>
</feature>
<dbReference type="PROSITE" id="PS00855">
    <property type="entry name" value="SPASE_II"/>
    <property type="match status" value="1"/>
</dbReference>
<dbReference type="AlphaFoldDB" id="A0A1G1Y0H2"/>
<sequence length="154" mass="17883">MLRLILLNLFVLIIFSFDRFLKLWFLKNPSVKIGSDFISGLFNFHLETNTGMAFGLILPRIFLTIAVFLIIFFLFFVLVKSYQQKKVFNTFFITLIIAGAVSNLIDRLRFGLVLDYIDVPWFTVFNLADVMISFGVALWCLYLLVDPPKFFKGD</sequence>
<comment type="catalytic activity">
    <reaction evidence="9 10">
        <text>Release of signal peptides from bacterial membrane prolipoproteins. Hydrolyzes -Xaa-Yaa-Zaa-|-(S,diacylglyceryl)Cys-, in which Xaa is hydrophobic (preferably Leu), and Yaa (Ala or Ser) and Zaa (Gly or Ala) have small, neutral side chains.</text>
        <dbReference type="EC" id="3.4.23.36"/>
    </reaction>
</comment>
<evidence type="ECO:0000256" key="7">
    <source>
        <dbReference type="ARBA" id="ARBA00022989"/>
    </source>
</evidence>
<comment type="function">
    <text evidence="9 10">This protein specifically catalyzes the removal of signal peptides from prolipoproteins.</text>
</comment>
<dbReference type="GO" id="GO:0006508">
    <property type="term" value="P:proteolysis"/>
    <property type="evidence" value="ECO:0007669"/>
    <property type="project" value="UniProtKB-KW"/>
</dbReference>
<organism evidence="12 13">
    <name type="scientific">Candidatus Buchananbacteria bacterium RIFCSPHIGHO2_01_FULL_39_14</name>
    <dbReference type="NCBI Taxonomy" id="1797532"/>
    <lineage>
        <taxon>Bacteria</taxon>
        <taxon>Candidatus Buchananiibacteriota</taxon>
    </lineage>
</organism>
<accession>A0A1G1Y0H2</accession>
<evidence type="ECO:0000313" key="13">
    <source>
        <dbReference type="Proteomes" id="UP000178930"/>
    </source>
</evidence>
<dbReference type="HAMAP" id="MF_00161">
    <property type="entry name" value="LspA"/>
    <property type="match status" value="1"/>
</dbReference>
<reference evidence="12 13" key="1">
    <citation type="journal article" date="2016" name="Nat. Commun.">
        <title>Thousands of microbial genomes shed light on interconnected biogeochemical processes in an aquifer system.</title>
        <authorList>
            <person name="Anantharaman K."/>
            <person name="Brown C.T."/>
            <person name="Hug L.A."/>
            <person name="Sharon I."/>
            <person name="Castelle C.J."/>
            <person name="Probst A.J."/>
            <person name="Thomas B.C."/>
            <person name="Singh A."/>
            <person name="Wilkins M.J."/>
            <person name="Karaoz U."/>
            <person name="Brodie E.L."/>
            <person name="Williams K.H."/>
            <person name="Hubbard S.S."/>
            <person name="Banfield J.F."/>
        </authorList>
    </citation>
    <scope>NUCLEOTIDE SEQUENCE [LARGE SCALE GENOMIC DNA]</scope>
</reference>
<dbReference type="Pfam" id="PF01252">
    <property type="entry name" value="Peptidase_A8"/>
    <property type="match status" value="1"/>
</dbReference>
<comment type="caution">
    <text evidence="12">The sequence shown here is derived from an EMBL/GenBank/DDBJ whole genome shotgun (WGS) entry which is preliminary data.</text>
</comment>
<feature type="transmembrane region" description="Helical" evidence="9">
    <location>
        <begin position="125"/>
        <end position="145"/>
    </location>
</feature>
<evidence type="ECO:0000256" key="10">
    <source>
        <dbReference type="RuleBase" id="RU000594"/>
    </source>
</evidence>
<dbReference type="EMBL" id="MHIB01000003">
    <property type="protein sequence ID" value="OGY45300.1"/>
    <property type="molecule type" value="Genomic_DNA"/>
</dbReference>
<keyword evidence="6 9" id="KW-0378">Hydrolase</keyword>
<dbReference type="GO" id="GO:0004190">
    <property type="term" value="F:aspartic-type endopeptidase activity"/>
    <property type="evidence" value="ECO:0007669"/>
    <property type="project" value="UniProtKB-UniRule"/>
</dbReference>
<proteinExistence type="inferred from homology"/>
<dbReference type="EC" id="3.4.23.36" evidence="9"/>
<keyword evidence="3 9" id="KW-0645">Protease</keyword>
<dbReference type="PRINTS" id="PR00781">
    <property type="entry name" value="LIPOSIGPTASE"/>
</dbReference>
<dbReference type="STRING" id="1797532.A2729_00465"/>
<comment type="pathway">
    <text evidence="9">Protein modification; lipoprotein biosynthesis (signal peptide cleavage).</text>
</comment>
<feature type="active site" evidence="9">
    <location>
        <position position="115"/>
    </location>
</feature>
<evidence type="ECO:0000256" key="1">
    <source>
        <dbReference type="ARBA" id="ARBA00006139"/>
    </source>
</evidence>
<evidence type="ECO:0000256" key="9">
    <source>
        <dbReference type="HAMAP-Rule" id="MF_00161"/>
    </source>
</evidence>
<comment type="subcellular location">
    <subcellularLocation>
        <location evidence="9">Cell membrane</location>
        <topology evidence="9">Multi-pass membrane protein</topology>
    </subcellularLocation>
</comment>
<dbReference type="UniPathway" id="UPA00665"/>
<evidence type="ECO:0000256" key="4">
    <source>
        <dbReference type="ARBA" id="ARBA00022692"/>
    </source>
</evidence>
<feature type="transmembrane region" description="Helical" evidence="9">
    <location>
        <begin position="57"/>
        <end position="79"/>
    </location>
</feature>
<evidence type="ECO:0000256" key="8">
    <source>
        <dbReference type="ARBA" id="ARBA00023136"/>
    </source>
</evidence>
<keyword evidence="4 9" id="KW-0812">Transmembrane</keyword>
<keyword evidence="8 9" id="KW-0472">Membrane</keyword>
<evidence type="ECO:0000313" key="12">
    <source>
        <dbReference type="EMBL" id="OGY45300.1"/>
    </source>
</evidence>
<keyword evidence="5 9" id="KW-0064">Aspartyl protease</keyword>
<comment type="caution">
    <text evidence="9">Lacks conserved residue(s) required for the propagation of feature annotation.</text>
</comment>
<comment type="similarity">
    <text evidence="1 9 11">Belongs to the peptidase A8 family.</text>
</comment>
<evidence type="ECO:0000256" key="2">
    <source>
        <dbReference type="ARBA" id="ARBA00022475"/>
    </source>
</evidence>
<dbReference type="Proteomes" id="UP000178930">
    <property type="component" value="Unassembled WGS sequence"/>
</dbReference>
<dbReference type="PANTHER" id="PTHR33695">
    <property type="entry name" value="LIPOPROTEIN SIGNAL PEPTIDASE"/>
    <property type="match status" value="1"/>
</dbReference>
<feature type="transmembrane region" description="Helical" evidence="9">
    <location>
        <begin position="86"/>
        <end position="105"/>
    </location>
</feature>
<protein>
    <recommendedName>
        <fullName evidence="9">Lipoprotein signal peptidase</fullName>
        <ecNumber evidence="9">3.4.23.36</ecNumber>
    </recommendedName>
    <alternativeName>
        <fullName evidence="9">Prolipoprotein signal peptidase</fullName>
    </alternativeName>
    <alternativeName>
        <fullName evidence="9">Signal peptidase II</fullName>
        <shortName evidence="9">SPase II</shortName>
    </alternativeName>
</protein>
<keyword evidence="2 9" id="KW-1003">Cell membrane</keyword>
<dbReference type="GO" id="GO:0005886">
    <property type="term" value="C:plasma membrane"/>
    <property type="evidence" value="ECO:0007669"/>
    <property type="project" value="UniProtKB-SubCell"/>
</dbReference>
<dbReference type="NCBIfam" id="TIGR00077">
    <property type="entry name" value="lspA"/>
    <property type="match status" value="1"/>
</dbReference>